<dbReference type="InterPro" id="IPR008266">
    <property type="entry name" value="Tyr_kinase_AS"/>
</dbReference>
<feature type="compositionally biased region" description="Polar residues" evidence="10">
    <location>
        <begin position="1"/>
        <end position="16"/>
    </location>
</feature>
<evidence type="ECO:0000256" key="5">
    <source>
        <dbReference type="ARBA" id="ARBA00022777"/>
    </source>
</evidence>
<feature type="domain" description="Protein kinase" evidence="11">
    <location>
        <begin position="258"/>
        <end position="525"/>
    </location>
</feature>
<dbReference type="CDD" id="cd00132">
    <property type="entry name" value="CRIB"/>
    <property type="match status" value="1"/>
</dbReference>
<dbReference type="GO" id="GO:0005524">
    <property type="term" value="F:ATP binding"/>
    <property type="evidence" value="ECO:0007669"/>
    <property type="project" value="UniProtKB-UniRule"/>
</dbReference>
<dbReference type="SUPFAM" id="SSF56112">
    <property type="entry name" value="Protein kinase-like (PK-like)"/>
    <property type="match status" value="1"/>
</dbReference>
<comment type="caution">
    <text evidence="13">The sequence shown here is derived from an EMBL/GenBank/DDBJ whole genome shotgun (WGS) entry which is preliminary data.</text>
</comment>
<feature type="region of interest" description="Disordered" evidence="10">
    <location>
        <begin position="1225"/>
        <end position="1310"/>
    </location>
</feature>
<dbReference type="InterPro" id="IPR000095">
    <property type="entry name" value="CRIB_dom"/>
</dbReference>
<dbReference type="EMBL" id="CAXLJL010000445">
    <property type="protein sequence ID" value="CAL5137807.1"/>
    <property type="molecule type" value="Genomic_DNA"/>
</dbReference>
<evidence type="ECO:0000259" key="12">
    <source>
        <dbReference type="PROSITE" id="PS50108"/>
    </source>
</evidence>
<dbReference type="InterPro" id="IPR001245">
    <property type="entry name" value="Ser-Thr/Tyr_kinase_cat_dom"/>
</dbReference>
<evidence type="ECO:0000313" key="13">
    <source>
        <dbReference type="EMBL" id="CAL5137807.1"/>
    </source>
</evidence>
<dbReference type="Gene3D" id="3.30.200.20">
    <property type="entry name" value="Phosphorylase Kinase, domain 1"/>
    <property type="match status" value="1"/>
</dbReference>
<dbReference type="PRINTS" id="PR00109">
    <property type="entry name" value="TYRKINASE"/>
</dbReference>
<accession>A0AAV2TMZ1</accession>
<feature type="domain" description="CRIB" evidence="12">
    <location>
        <begin position="702"/>
        <end position="716"/>
    </location>
</feature>
<evidence type="ECO:0000256" key="6">
    <source>
        <dbReference type="ARBA" id="ARBA00022840"/>
    </source>
</evidence>
<evidence type="ECO:0000256" key="7">
    <source>
        <dbReference type="ARBA" id="ARBA00023137"/>
    </source>
</evidence>
<evidence type="ECO:0000256" key="8">
    <source>
        <dbReference type="ARBA" id="ARBA00047899"/>
    </source>
</evidence>
<evidence type="ECO:0000256" key="4">
    <source>
        <dbReference type="ARBA" id="ARBA00022741"/>
    </source>
</evidence>
<dbReference type="SMART" id="SM00219">
    <property type="entry name" value="TyrKc"/>
    <property type="match status" value="1"/>
</dbReference>
<evidence type="ECO:0000313" key="14">
    <source>
        <dbReference type="Proteomes" id="UP001497525"/>
    </source>
</evidence>
<name>A0AAV2TMZ1_CALDB</name>
<protein>
    <recommendedName>
        <fullName evidence="1">non-specific protein-tyrosine kinase</fullName>
        <ecNumber evidence="1">2.7.10.2</ecNumber>
    </recommendedName>
</protein>
<dbReference type="Proteomes" id="UP001497525">
    <property type="component" value="Unassembled WGS sequence"/>
</dbReference>
<keyword evidence="5" id="KW-0418">Kinase</keyword>
<dbReference type="InterPro" id="IPR055175">
    <property type="entry name" value="ACK/TNK-like_SAM"/>
</dbReference>
<feature type="region of interest" description="Disordered" evidence="10">
    <location>
        <begin position="1071"/>
        <end position="1095"/>
    </location>
</feature>
<dbReference type="InterPro" id="IPR049587">
    <property type="entry name" value="TNK-like_SAM"/>
</dbReference>
<gene>
    <name evidence="13" type="ORF">CDAUBV1_LOCUS12297</name>
</gene>
<comment type="catalytic activity">
    <reaction evidence="8">
        <text>L-threonyl-[protein] + ATP = O-phospho-L-threonyl-[protein] + ADP + H(+)</text>
        <dbReference type="Rhea" id="RHEA:46608"/>
        <dbReference type="Rhea" id="RHEA-COMP:11060"/>
        <dbReference type="Rhea" id="RHEA-COMP:11605"/>
        <dbReference type="ChEBI" id="CHEBI:15378"/>
        <dbReference type="ChEBI" id="CHEBI:30013"/>
        <dbReference type="ChEBI" id="CHEBI:30616"/>
        <dbReference type="ChEBI" id="CHEBI:61977"/>
        <dbReference type="ChEBI" id="CHEBI:456216"/>
        <dbReference type="EC" id="2.7.11.1"/>
    </reaction>
</comment>
<keyword evidence="6 9" id="KW-0067">ATP-binding</keyword>
<dbReference type="InterPro" id="IPR000719">
    <property type="entry name" value="Prot_kinase_dom"/>
</dbReference>
<dbReference type="PROSITE" id="PS00109">
    <property type="entry name" value="PROTEIN_KINASE_TYR"/>
    <property type="match status" value="1"/>
</dbReference>
<feature type="binding site" evidence="9">
    <location>
        <position position="290"/>
    </location>
    <ligand>
        <name>ATP</name>
        <dbReference type="ChEBI" id="CHEBI:30616"/>
    </ligand>
</feature>
<dbReference type="SMART" id="SM00285">
    <property type="entry name" value="PBD"/>
    <property type="match status" value="1"/>
</dbReference>
<feature type="compositionally biased region" description="Gly residues" evidence="10">
    <location>
        <begin position="635"/>
        <end position="648"/>
    </location>
</feature>
<dbReference type="CDD" id="cd09539">
    <property type="entry name" value="SAM_TNK-like"/>
    <property type="match status" value="1"/>
</dbReference>
<dbReference type="PANTHER" id="PTHR24418">
    <property type="entry name" value="TYROSINE-PROTEIN KINASE"/>
    <property type="match status" value="1"/>
</dbReference>
<dbReference type="EC" id="2.7.10.2" evidence="1"/>
<feature type="compositionally biased region" description="Polar residues" evidence="10">
    <location>
        <begin position="1225"/>
        <end position="1241"/>
    </location>
</feature>
<feature type="compositionally biased region" description="Polar residues" evidence="10">
    <location>
        <begin position="913"/>
        <end position="924"/>
    </location>
</feature>
<dbReference type="Pfam" id="PF22931">
    <property type="entry name" value="SAM_TNK"/>
    <property type="match status" value="1"/>
</dbReference>
<evidence type="ECO:0000256" key="2">
    <source>
        <dbReference type="ARBA" id="ARBA00022443"/>
    </source>
</evidence>
<dbReference type="GO" id="GO:0004715">
    <property type="term" value="F:non-membrane spanning protein tyrosine kinase activity"/>
    <property type="evidence" value="ECO:0007669"/>
    <property type="project" value="UniProtKB-EC"/>
</dbReference>
<evidence type="ECO:0000256" key="3">
    <source>
        <dbReference type="ARBA" id="ARBA00022679"/>
    </source>
</evidence>
<evidence type="ECO:0000256" key="9">
    <source>
        <dbReference type="PROSITE-ProRule" id="PRU10141"/>
    </source>
</evidence>
<reference evidence="13" key="1">
    <citation type="submission" date="2024-06" db="EMBL/GenBank/DDBJ databases">
        <authorList>
            <person name="Liu X."/>
            <person name="Lenzi L."/>
            <person name="Haldenby T S."/>
            <person name="Uol C."/>
        </authorList>
    </citation>
    <scope>NUCLEOTIDE SEQUENCE</scope>
</reference>
<feature type="compositionally biased region" description="Polar residues" evidence="10">
    <location>
        <begin position="1275"/>
        <end position="1304"/>
    </location>
</feature>
<feature type="compositionally biased region" description="Polar residues" evidence="10">
    <location>
        <begin position="968"/>
        <end position="983"/>
    </location>
</feature>
<evidence type="ECO:0000256" key="1">
    <source>
        <dbReference type="ARBA" id="ARBA00011903"/>
    </source>
</evidence>
<dbReference type="PROSITE" id="PS50011">
    <property type="entry name" value="PROTEIN_KINASE_DOM"/>
    <property type="match status" value="1"/>
</dbReference>
<feature type="region of interest" description="Disordered" evidence="10">
    <location>
        <begin position="762"/>
        <end position="800"/>
    </location>
</feature>
<dbReference type="FunFam" id="1.10.510.10:FF:000521">
    <property type="entry name" value="Tyrosine-protein kinase pr2"/>
    <property type="match status" value="1"/>
</dbReference>
<dbReference type="Pfam" id="PF07714">
    <property type="entry name" value="PK_Tyr_Ser-Thr"/>
    <property type="match status" value="1"/>
</dbReference>
<feature type="region of interest" description="Disordered" evidence="10">
    <location>
        <begin position="1"/>
        <end position="36"/>
    </location>
</feature>
<dbReference type="PROSITE" id="PS50108">
    <property type="entry name" value="CRIB"/>
    <property type="match status" value="1"/>
</dbReference>
<feature type="compositionally biased region" description="Basic and acidic residues" evidence="10">
    <location>
        <begin position="940"/>
        <end position="953"/>
    </location>
</feature>
<proteinExistence type="predicted"/>
<evidence type="ECO:0000256" key="10">
    <source>
        <dbReference type="SAM" id="MobiDB-lite"/>
    </source>
</evidence>
<feature type="compositionally biased region" description="Low complexity" evidence="10">
    <location>
        <begin position="624"/>
        <end position="634"/>
    </location>
</feature>
<dbReference type="InterPro" id="IPR020635">
    <property type="entry name" value="Tyr_kinase_cat_dom"/>
</dbReference>
<feature type="compositionally biased region" description="Polar residues" evidence="10">
    <location>
        <begin position="25"/>
        <end position="36"/>
    </location>
</feature>
<feature type="region of interest" description="Disordered" evidence="10">
    <location>
        <begin position="909"/>
        <end position="983"/>
    </location>
</feature>
<keyword evidence="2" id="KW-0728">SH3 domain</keyword>
<keyword evidence="7" id="KW-0829">Tyrosine-protein kinase</keyword>
<feature type="region of interest" description="Disordered" evidence="10">
    <location>
        <begin position="615"/>
        <end position="654"/>
    </location>
</feature>
<dbReference type="InterPro" id="IPR017441">
    <property type="entry name" value="Protein_kinase_ATP_BS"/>
</dbReference>
<evidence type="ECO:0000259" key="11">
    <source>
        <dbReference type="PROSITE" id="PS50011"/>
    </source>
</evidence>
<keyword evidence="4 9" id="KW-0547">Nucleotide-binding</keyword>
<dbReference type="InterPro" id="IPR011009">
    <property type="entry name" value="Kinase-like_dom_sf"/>
</dbReference>
<organism evidence="13 14">
    <name type="scientific">Calicophoron daubneyi</name>
    <name type="common">Rumen fluke</name>
    <name type="synonym">Paramphistomum daubneyi</name>
    <dbReference type="NCBI Taxonomy" id="300641"/>
    <lineage>
        <taxon>Eukaryota</taxon>
        <taxon>Metazoa</taxon>
        <taxon>Spiralia</taxon>
        <taxon>Lophotrochozoa</taxon>
        <taxon>Platyhelminthes</taxon>
        <taxon>Trematoda</taxon>
        <taxon>Digenea</taxon>
        <taxon>Plagiorchiida</taxon>
        <taxon>Pronocephalata</taxon>
        <taxon>Paramphistomoidea</taxon>
        <taxon>Paramphistomidae</taxon>
        <taxon>Calicophoron</taxon>
    </lineage>
</organism>
<dbReference type="GO" id="GO:0004674">
    <property type="term" value="F:protein serine/threonine kinase activity"/>
    <property type="evidence" value="ECO:0007669"/>
    <property type="project" value="UniProtKB-EC"/>
</dbReference>
<keyword evidence="3" id="KW-0808">Transferase</keyword>
<dbReference type="PROSITE" id="PS00107">
    <property type="entry name" value="PROTEIN_KINASE_ATP"/>
    <property type="match status" value="1"/>
</dbReference>
<feature type="compositionally biased region" description="Low complexity" evidence="10">
    <location>
        <begin position="1252"/>
        <end position="1269"/>
    </location>
</feature>
<dbReference type="InterPro" id="IPR050198">
    <property type="entry name" value="Non-receptor_tyrosine_kinases"/>
</dbReference>
<dbReference type="Gene3D" id="1.10.510.10">
    <property type="entry name" value="Transferase(Phosphotransferase) domain 1"/>
    <property type="match status" value="1"/>
</dbReference>
<sequence>MLSAPQPLSTTCSFTRNGGAGDRQLSPTPSEQSCRTTATNPASLFSVSQADNTSDSFSIATTTTTGDPLGSSVWDKHSQYNAAMPLGCSLSRAQLLTNPKQNSANEKDLFEFLREAQLEHYYTALTTHLKIRSVQQIKYVEDSDLTELGFSRPEQRRLRKYFKRECPQTTIGKLYKRLSRPIVGRSSSVCRIKDSMAENGNISTRGTLYPSSLDYTPASDDDGCWSSALLSDSVSQNSFTGRDGSGKAVCRIISSYQLEKGTSLGEGEFGRVYQGVWRPDSGGVIQVAIKVMDTREVTENIGSFLNEISVMHRLNHSDIVRLYGVCIEPEAVKIVTELAPLRSLLECLREPELRPSFPVPVLHRFAVQISRGMAYLEENDLVHRDLAARNVLVFSKDMVKISDFGMSRALHLGRSYYQSNLNVNLKLPTAWCAPESIHDLIFTPASDVWAYGVTLWEMFTYGFTPWAGMTGKQILEAIDLPRSARLDQPDACPDAIYDAVMRACWTHEPKCRPSFGQLLAMLPRLCPERWITTREYHPSSTNGLEEPEPTGDVDVDILSHFRTPNSRSLGNQLSVKANESVYVLGKRSSHLWKVVSNQSGQVGCLPTVILKPYATTGPRNTRESSVPPSSSTSGVGSGSSGGGAGGGSFRSILRTNGGKRETVSRLGKFGGCANQTCLNGSCSARGSSVGSACGNRLTADKISLPQGDFRHVGHVGSDGQIFGDLGLLGTAVPSKADEVAGGSVSSKTLELDGSKTVLRQECVSPSGTEPLTLSGPPKTTDLSPGDKSTELEDPFKSPVDSDISSMGLDFGSSLLDEVFKCFSLDASQLNPSAAKLVPVQGGEPDAKSKPVDVPQLPVGISENKQERLPPMAKPVQTILRHSPPIIRKNDPAHQGSPAVVLASIPLETAPVRSPSSNSELNSFAESRESRRSRWSTRRRNGNEDHSAPKERSSKTSRFGSLSRRCASVSRNLGSDRSTDNQSDNLAATKRLTISRPVLLTKPTFASNRFTEVLPIQRSPSVNCSTITSLGEISSVGRGSLAGSATSRDSSLTIVSSTNGYAHSLVSVNGDIRDDSGTDDKGSYRSMYDRDRTRTPELEDNCSVHHSSTVSRAPSVSSMTVVSQLNAPRSSVFTSTATTDRGIRAFRGGDMVFRASNNTTTGTLNQRKKTSGSILTTLTTADVKGPISKIHDSASVGSTSTATRFPDYLTQTRRGSSALLSRLDGLTQQQQTNKENGCSTGKLSRKPVSRRFSTSSSSSSSSSPLSTTSPMFGSPWRTQNGLSANSGRAGAVTSTAYSRSPNRSNGGVPPGLDNNIASFWGSTFAEMLNRRRDSGDADETPIVRTPSSELHATLTNSSFKGSLSVKSNKPVSDSNDVAAHFNDGESDVLLM</sequence>